<name>A0A927GF31_9BACT</name>
<dbReference type="Pfam" id="PF07494">
    <property type="entry name" value="Reg_prop"/>
    <property type="match status" value="2"/>
</dbReference>
<dbReference type="GO" id="GO:0000155">
    <property type="term" value="F:phosphorelay sensor kinase activity"/>
    <property type="evidence" value="ECO:0007669"/>
    <property type="project" value="TreeGrafter"/>
</dbReference>
<dbReference type="AlphaFoldDB" id="A0A927GF31"/>
<protein>
    <recommendedName>
        <fullName evidence="3">Histidine kinase domain-containing protein</fullName>
    </recommendedName>
</protein>
<evidence type="ECO:0000313" key="4">
    <source>
        <dbReference type="EMBL" id="MBD2755291.1"/>
    </source>
</evidence>
<dbReference type="Gene3D" id="2.130.10.10">
    <property type="entry name" value="YVTN repeat-like/Quinoprotein amine dehydrogenase"/>
    <property type="match status" value="2"/>
</dbReference>
<evidence type="ECO:0000313" key="5">
    <source>
        <dbReference type="Proteomes" id="UP000653797"/>
    </source>
</evidence>
<dbReference type="PROSITE" id="PS50109">
    <property type="entry name" value="HIS_KIN"/>
    <property type="match status" value="1"/>
</dbReference>
<gene>
    <name evidence="4" type="ORF">IC230_20490</name>
</gene>
<dbReference type="PANTHER" id="PTHR43547:SF2">
    <property type="entry name" value="HYBRID SIGNAL TRANSDUCTION HISTIDINE KINASE C"/>
    <property type="match status" value="1"/>
</dbReference>
<dbReference type="InterPro" id="IPR005467">
    <property type="entry name" value="His_kinase_dom"/>
</dbReference>
<dbReference type="InterPro" id="IPR036890">
    <property type="entry name" value="HATPase_C_sf"/>
</dbReference>
<dbReference type="Gene3D" id="3.30.565.10">
    <property type="entry name" value="Histidine kinase-like ATPase, C-terminal domain"/>
    <property type="match status" value="1"/>
</dbReference>
<feature type="domain" description="Histidine kinase" evidence="3">
    <location>
        <begin position="817"/>
        <end position="1029"/>
    </location>
</feature>
<keyword evidence="2" id="KW-0472">Membrane</keyword>
<dbReference type="RefSeq" id="WP_191040920.1">
    <property type="nucleotide sequence ID" value="NZ_JACXAA010000008.1"/>
</dbReference>
<dbReference type="InterPro" id="IPR013783">
    <property type="entry name" value="Ig-like_fold"/>
</dbReference>
<accession>A0A927GF31</accession>
<evidence type="ECO:0000256" key="2">
    <source>
        <dbReference type="SAM" id="Phobius"/>
    </source>
</evidence>
<evidence type="ECO:0000259" key="3">
    <source>
        <dbReference type="PROSITE" id="PS50109"/>
    </source>
</evidence>
<dbReference type="SUPFAM" id="SSF55874">
    <property type="entry name" value="ATPase domain of HSP90 chaperone/DNA topoisomerase II/histidine kinase"/>
    <property type="match status" value="1"/>
</dbReference>
<dbReference type="Pfam" id="PF02518">
    <property type="entry name" value="HATPase_c"/>
    <property type="match status" value="1"/>
</dbReference>
<organism evidence="4 5">
    <name type="scientific">Spirosoma validum</name>
    <dbReference type="NCBI Taxonomy" id="2771355"/>
    <lineage>
        <taxon>Bacteria</taxon>
        <taxon>Pseudomonadati</taxon>
        <taxon>Bacteroidota</taxon>
        <taxon>Cytophagia</taxon>
        <taxon>Cytophagales</taxon>
        <taxon>Cytophagaceae</taxon>
        <taxon>Spirosoma</taxon>
    </lineage>
</organism>
<dbReference type="InterPro" id="IPR015943">
    <property type="entry name" value="WD40/YVTN_repeat-like_dom_sf"/>
</dbReference>
<keyword evidence="2" id="KW-0812">Transmembrane</keyword>
<keyword evidence="5" id="KW-1185">Reference proteome</keyword>
<comment type="caution">
    <text evidence="4">The sequence shown here is derived from an EMBL/GenBank/DDBJ whole genome shotgun (WGS) entry which is preliminary data.</text>
</comment>
<evidence type="ECO:0000256" key="1">
    <source>
        <dbReference type="ARBA" id="ARBA00022553"/>
    </source>
</evidence>
<dbReference type="Proteomes" id="UP000653797">
    <property type="component" value="Unassembled WGS sequence"/>
</dbReference>
<dbReference type="CDD" id="cd00075">
    <property type="entry name" value="HATPase"/>
    <property type="match status" value="1"/>
</dbReference>
<dbReference type="SMART" id="SM00387">
    <property type="entry name" value="HATPase_c"/>
    <property type="match status" value="1"/>
</dbReference>
<dbReference type="PANTHER" id="PTHR43547">
    <property type="entry name" value="TWO-COMPONENT HISTIDINE KINASE"/>
    <property type="match status" value="1"/>
</dbReference>
<dbReference type="SUPFAM" id="SSF63829">
    <property type="entry name" value="Calcium-dependent phosphotriesterase"/>
    <property type="match status" value="1"/>
</dbReference>
<dbReference type="Gene3D" id="2.60.40.10">
    <property type="entry name" value="Immunoglobulins"/>
    <property type="match status" value="1"/>
</dbReference>
<sequence length="1029" mass="117622">MNIKSNHSLQIQFHTVRSVWVWLVIVHISCLPGLAQPTIETVTKTRYTTENGLPQNSIKGLAFDQLGYCWIGTENGLVKYDGVHFRLYDAYDRPPTSSRVSYIKQNKQKEILVAFEGDQFYKIREFTGFGTRPVWVEGDYVVSDYPVFVDISNEPARSFFNLIKKKPLSLASDVYFILNDHQFYLLKPDSLWIGNSNGAITRIVDKRIGKYPVTVLGDKLTMILSNQVAIQYTNPDGKVQSLRTQGGFFDQLNQVNSPCPLLCTASGTYAFCQGKLYKLTLKNRTIYSTLLLEGLADFTPNNLYYDQPSGTYYLQSAIDGLVVVRPNRFQHVRIPNGTWRQNSFYGQSTYGPNQIVANGALFTFNQKNRAPVIQQLISSPYSFMSTYLQQDTYYYEMNFGLRKYNMVTRQDSLVSFMGDYIHCFNRSTYDSTLYYSTSNKLYSLKRDKPQCVLVLHAQAKRYIYGFTFLNADSVLIATNRGLLGASLRTGKAKPILSGINVRTIYVDKDRYIWLGTYNNGIYLLKAGRAKHIPNDTNKRLNVINSIFEDHQGRIWFSTNNGLLSARRHSITDFFHGLGTIEPYTLYTKSDGLLTNEFNGGAYPDKVYLADGRISLPTIKGLVVFNPDAFPIDRSAKKVFIDQVRVDGKLVKDLTQVTLPPDYNAMEISVSTPWLNKAETLSFERKAVGHDRQWITFSYGETIYIRDYSYGHYTMLIRIKGYPQSQIEYTFNIAPYYYETIWFKLGIALFMLLGVLAAFTYTITYYQRQTTSLDQKIRERTRALNESLRHLNLTVERLQVVEARLQTSLLQKDHIIKLLLHDMKSPLFALKMGIEELDDNLSLQVGLPSAIVRKSHLLREGINEVYSFSVNFFDWVKYQQEGLKPNYQLTRLSDVFGKIDDLYGSIATNKGIKLVIDPTEVICYTDENILFTILRNLIDNSIKYTEAGLIQLYVEGNRKDYLVITVADSGPGMAEPILGKIQDAFSEDLLTNDHAGYGYKLILHLVTLIHGDLELENKGGLQVRIILNYE</sequence>
<keyword evidence="2" id="KW-1133">Transmembrane helix</keyword>
<feature type="transmembrane region" description="Helical" evidence="2">
    <location>
        <begin position="740"/>
        <end position="765"/>
    </location>
</feature>
<keyword evidence="1" id="KW-0597">Phosphoprotein</keyword>
<dbReference type="EMBL" id="JACXAA010000008">
    <property type="protein sequence ID" value="MBD2755291.1"/>
    <property type="molecule type" value="Genomic_DNA"/>
</dbReference>
<reference evidence="4" key="1">
    <citation type="submission" date="2020-09" db="EMBL/GenBank/DDBJ databases">
        <authorList>
            <person name="Kim M.K."/>
        </authorList>
    </citation>
    <scope>NUCLEOTIDE SEQUENCE</scope>
    <source>
        <strain evidence="4">BT704</strain>
    </source>
</reference>
<dbReference type="InterPro" id="IPR003594">
    <property type="entry name" value="HATPase_dom"/>
</dbReference>
<proteinExistence type="predicted"/>
<dbReference type="InterPro" id="IPR011110">
    <property type="entry name" value="Reg_prop"/>
</dbReference>